<comment type="caution">
    <text evidence="2">The sequence shown here is derived from an EMBL/GenBank/DDBJ whole genome shotgun (WGS) entry which is preliminary data.</text>
</comment>
<gene>
    <name evidence="2" type="ORF">A2822_01095</name>
</gene>
<dbReference type="Pfam" id="PF13481">
    <property type="entry name" value="AAA_25"/>
    <property type="match status" value="1"/>
</dbReference>
<dbReference type="InterPro" id="IPR054468">
    <property type="entry name" value="NrSPol-like_HBD"/>
</dbReference>
<reference evidence="2 3" key="1">
    <citation type="journal article" date="2016" name="Nat. Commun.">
        <title>Thousands of microbial genomes shed light on interconnected biogeochemical processes in an aquifer system.</title>
        <authorList>
            <person name="Anantharaman K."/>
            <person name="Brown C.T."/>
            <person name="Hug L.A."/>
            <person name="Sharon I."/>
            <person name="Castelle C.J."/>
            <person name="Probst A.J."/>
            <person name="Thomas B.C."/>
            <person name="Singh A."/>
            <person name="Wilkins M.J."/>
            <person name="Karaoz U."/>
            <person name="Brodie E.L."/>
            <person name="Williams K.H."/>
            <person name="Hubbard S.S."/>
            <person name="Banfield J.F."/>
        </authorList>
    </citation>
    <scope>NUCLEOTIDE SEQUENCE [LARGE SCALE GENOMIC DNA]</scope>
</reference>
<dbReference type="Proteomes" id="UP000178774">
    <property type="component" value="Unassembled WGS sequence"/>
</dbReference>
<sequence>MEITDTFETVGVAEDLKIYIRSPLIHQNILGLSAPDEKRWVNWRYELVKGKWSKVPYQTNGKKALTTVPATWNTLDMVMAAENHFNGIGIVFNETLLGIDIDHCIENNQIAHPEKEKILEFINRADTYCEISPSGTGLHIFLPIIAPIELVKKKHAPYEIYTWGRYFTITGIPFGTIKPIRAPITPDEAISLISILGYPWAKETRPNNQNIDNYQKSSISLSDEVLRQKMFASQHGAKIQALYNGDTSDFGGDESVAEASLCSHLAFWTGKDAARIESLWLASPLGSREKTQKRKDYREKTIDFAIKNQTETYKPSLSEDSQDSAPYFEFMSDTDLLAMNIPPITWHIESLFEKSTLNMIAAPSHQYKSMLVLRMALSVAHGFPLFNHFETLKSNVLIVSEEDGMPLLKHRYEMLLQDGEKPGGIYFIIQSGKKINEKWAEEILKYTTANNIQFVILDSLRALHTKKENDSDEMQSVMDVLLSLARKGLTVLFVHHNGKGQKEGIDGARGSSGIVAAVHGYIACETKKTGGEHIVVSQLKLKAAKSIEPFVLNVGTRLVPERLSFDYAGLYNADKGAVDTVEAKMITYFREHQNQYFTRQDFVDLKFAKSVSDKTLRSALKNLTEKKRIGSQEYSELSVADRELMPDKNHKPNAVVYILTD</sequence>
<feature type="domain" description="NrS-1 polymerase-like HBD" evidence="1">
    <location>
        <begin position="255"/>
        <end position="315"/>
    </location>
</feature>
<name>A0A1G2HRT6_9BACT</name>
<protein>
    <recommendedName>
        <fullName evidence="1">NrS-1 polymerase-like HBD domain-containing protein</fullName>
    </recommendedName>
</protein>
<dbReference type="Pfam" id="PF22763">
    <property type="entry name" value="NrS1-1_pol-like_HBD"/>
    <property type="match status" value="1"/>
</dbReference>
<evidence type="ECO:0000259" key="1">
    <source>
        <dbReference type="Pfam" id="PF22763"/>
    </source>
</evidence>
<evidence type="ECO:0000313" key="2">
    <source>
        <dbReference type="EMBL" id="OGZ65187.1"/>
    </source>
</evidence>
<dbReference type="EMBL" id="MHOP01000026">
    <property type="protein sequence ID" value="OGZ65187.1"/>
    <property type="molecule type" value="Genomic_DNA"/>
</dbReference>
<proteinExistence type="predicted"/>
<dbReference type="SUPFAM" id="SSF52540">
    <property type="entry name" value="P-loop containing nucleoside triphosphate hydrolases"/>
    <property type="match status" value="1"/>
</dbReference>
<dbReference type="AlphaFoldDB" id="A0A1G2HRT6"/>
<organism evidence="2 3">
    <name type="scientific">Candidatus Staskawiczbacteria bacterium RIFCSPHIGHO2_01_FULL_41_41</name>
    <dbReference type="NCBI Taxonomy" id="1802203"/>
    <lineage>
        <taxon>Bacteria</taxon>
        <taxon>Candidatus Staskawicziibacteriota</taxon>
    </lineage>
</organism>
<evidence type="ECO:0000313" key="3">
    <source>
        <dbReference type="Proteomes" id="UP000178774"/>
    </source>
</evidence>
<dbReference type="InterPro" id="IPR027417">
    <property type="entry name" value="P-loop_NTPase"/>
</dbReference>
<dbReference type="Gene3D" id="3.40.50.300">
    <property type="entry name" value="P-loop containing nucleotide triphosphate hydrolases"/>
    <property type="match status" value="1"/>
</dbReference>
<accession>A0A1G2HRT6</accession>